<evidence type="ECO:0000313" key="3">
    <source>
        <dbReference type="Proteomes" id="UP000299102"/>
    </source>
</evidence>
<gene>
    <name evidence="2" type="ORF">EVAR_58961_1</name>
</gene>
<keyword evidence="3" id="KW-1185">Reference proteome</keyword>
<evidence type="ECO:0000313" key="2">
    <source>
        <dbReference type="EMBL" id="GBP74695.1"/>
    </source>
</evidence>
<comment type="caution">
    <text evidence="2">The sequence shown here is derived from an EMBL/GenBank/DDBJ whole genome shotgun (WGS) entry which is preliminary data.</text>
</comment>
<sequence length="154" mass="16507">MLKTDDESVTDYCTSEGIGFKFNPAHAPDFGCIWEVGVKSAKCLIKGVIALDKNPIKLFADTRPTRPTWRPANVSKSFPSTELPAGDTRQTLPYTRPRSPLRTEGHGPSGSLQPLPPDGSGVKRVSRRDAALSSLINFAFRGRSAGGAPAANLV</sequence>
<feature type="region of interest" description="Disordered" evidence="1">
    <location>
        <begin position="61"/>
        <end position="126"/>
    </location>
</feature>
<proteinExistence type="predicted"/>
<reference evidence="2 3" key="1">
    <citation type="journal article" date="2019" name="Commun. Biol.">
        <title>The bagworm genome reveals a unique fibroin gene that provides high tensile strength.</title>
        <authorList>
            <person name="Kono N."/>
            <person name="Nakamura H."/>
            <person name="Ohtoshi R."/>
            <person name="Tomita M."/>
            <person name="Numata K."/>
            <person name="Arakawa K."/>
        </authorList>
    </citation>
    <scope>NUCLEOTIDE SEQUENCE [LARGE SCALE GENOMIC DNA]</scope>
</reference>
<name>A0A4C1YK38_EUMVA</name>
<protein>
    <submittedName>
        <fullName evidence="2">Uncharacterized protein</fullName>
    </submittedName>
</protein>
<dbReference type="Proteomes" id="UP000299102">
    <property type="component" value="Unassembled WGS sequence"/>
</dbReference>
<organism evidence="2 3">
    <name type="scientific">Eumeta variegata</name>
    <name type="common">Bagworm moth</name>
    <name type="synonym">Eumeta japonica</name>
    <dbReference type="NCBI Taxonomy" id="151549"/>
    <lineage>
        <taxon>Eukaryota</taxon>
        <taxon>Metazoa</taxon>
        <taxon>Ecdysozoa</taxon>
        <taxon>Arthropoda</taxon>
        <taxon>Hexapoda</taxon>
        <taxon>Insecta</taxon>
        <taxon>Pterygota</taxon>
        <taxon>Neoptera</taxon>
        <taxon>Endopterygota</taxon>
        <taxon>Lepidoptera</taxon>
        <taxon>Glossata</taxon>
        <taxon>Ditrysia</taxon>
        <taxon>Tineoidea</taxon>
        <taxon>Psychidae</taxon>
        <taxon>Oiketicinae</taxon>
        <taxon>Eumeta</taxon>
    </lineage>
</organism>
<accession>A0A4C1YK38</accession>
<dbReference type="EMBL" id="BGZK01001218">
    <property type="protein sequence ID" value="GBP74695.1"/>
    <property type="molecule type" value="Genomic_DNA"/>
</dbReference>
<evidence type="ECO:0000256" key="1">
    <source>
        <dbReference type="SAM" id="MobiDB-lite"/>
    </source>
</evidence>
<dbReference type="AlphaFoldDB" id="A0A4C1YK38"/>